<evidence type="ECO:0000313" key="5">
    <source>
        <dbReference type="EMBL" id="ELZ12685.1"/>
    </source>
</evidence>
<feature type="domain" description="Fe/B12 periplasmic-binding" evidence="4">
    <location>
        <begin position="50"/>
        <end position="349"/>
    </location>
</feature>
<dbReference type="STRING" id="1227490.C479_04792"/>
<name>M0BPA6_9EURY</name>
<dbReference type="PANTHER" id="PTHR30532">
    <property type="entry name" value="IRON III DICITRATE-BINDING PERIPLASMIC PROTEIN"/>
    <property type="match status" value="1"/>
</dbReference>
<dbReference type="AlphaFoldDB" id="M0BPA6"/>
<proteinExistence type="predicted"/>
<evidence type="ECO:0000313" key="6">
    <source>
        <dbReference type="Proteomes" id="UP000011560"/>
    </source>
</evidence>
<organism evidence="5 6">
    <name type="scientific">Halovivax asiaticus JCM 14624</name>
    <dbReference type="NCBI Taxonomy" id="1227490"/>
    <lineage>
        <taxon>Archaea</taxon>
        <taxon>Methanobacteriati</taxon>
        <taxon>Methanobacteriota</taxon>
        <taxon>Stenosarchaea group</taxon>
        <taxon>Halobacteria</taxon>
        <taxon>Halobacteriales</taxon>
        <taxon>Natrialbaceae</taxon>
        <taxon>Halovivax</taxon>
    </lineage>
</organism>
<dbReference type="InterPro" id="IPR002491">
    <property type="entry name" value="ABC_transptr_periplasmic_BD"/>
</dbReference>
<dbReference type="CDD" id="cd00636">
    <property type="entry name" value="TroA-like"/>
    <property type="match status" value="1"/>
</dbReference>
<keyword evidence="3" id="KW-0732">Signal</keyword>
<sequence length="360" mass="40800">MFIAGATGVTTGIVSGCLTKAGDEPDETTGSYSVSMEPMGTVSFDEPPEDWVALLPSYADMGMALDVGQTLGIQLPYRYASHVYEELPGVAYDPDDVRTLYQNGVDKELFYAMQADVHFMEPKQMIQWYGWSKADVADIENNVGPFFGNFIRRRSDDWHEYRYYSLYEAFEKIAKVFQREDRFRQFKSFHDDFLADLQDRLPNETPEAALVYPADEPPERFYPYGLNDGGVGKKQWRDLGLRDAFEGTDIGHYAGDTTLEVDFEALLETDPDVLLVRGQETKDRAAFEETIVEHLEDHAVASKLTAVRNGDVYQGGYLDQGPIINLFQTEQAAKRIFADEFTEDRLFDRQQLADIILGTA</sequence>
<dbReference type="Proteomes" id="UP000011560">
    <property type="component" value="Unassembled WGS sequence"/>
</dbReference>
<gene>
    <name evidence="5" type="ORF">C479_04792</name>
</gene>
<comment type="caution">
    <text evidence="5">The sequence shown here is derived from an EMBL/GenBank/DDBJ whole genome shotgun (WGS) entry which is preliminary data.</text>
</comment>
<dbReference type="PANTHER" id="PTHR30532:SF1">
    <property type="entry name" value="IRON(3+)-HYDROXAMATE-BINDING PROTEIN FHUD"/>
    <property type="match status" value="1"/>
</dbReference>
<dbReference type="PATRIC" id="fig|1227490.4.peg.966"/>
<dbReference type="PROSITE" id="PS50983">
    <property type="entry name" value="FE_B12_PBP"/>
    <property type="match status" value="1"/>
</dbReference>
<evidence type="ECO:0000259" key="4">
    <source>
        <dbReference type="PROSITE" id="PS50983"/>
    </source>
</evidence>
<comment type="subcellular location">
    <subcellularLocation>
        <location evidence="1">Cell envelope</location>
    </subcellularLocation>
</comment>
<evidence type="ECO:0000256" key="2">
    <source>
        <dbReference type="ARBA" id="ARBA00022448"/>
    </source>
</evidence>
<dbReference type="InterPro" id="IPR051313">
    <property type="entry name" value="Bact_iron-sidero_bind"/>
</dbReference>
<dbReference type="SUPFAM" id="SSF53807">
    <property type="entry name" value="Helical backbone' metal receptor"/>
    <property type="match status" value="1"/>
</dbReference>
<keyword evidence="6" id="KW-1185">Reference proteome</keyword>
<reference evidence="5 6" key="1">
    <citation type="journal article" date="2014" name="PLoS Genet.">
        <title>Phylogenetically driven sequencing of extremely halophilic archaea reveals strategies for static and dynamic osmo-response.</title>
        <authorList>
            <person name="Becker E.A."/>
            <person name="Seitzer P.M."/>
            <person name="Tritt A."/>
            <person name="Larsen D."/>
            <person name="Krusor M."/>
            <person name="Yao A.I."/>
            <person name="Wu D."/>
            <person name="Madern D."/>
            <person name="Eisen J.A."/>
            <person name="Darling A.E."/>
            <person name="Facciotti M.T."/>
        </authorList>
    </citation>
    <scope>NUCLEOTIDE SEQUENCE [LARGE SCALE GENOMIC DNA]</scope>
    <source>
        <strain evidence="5 6">JCM 14624</strain>
    </source>
</reference>
<dbReference type="EMBL" id="AOIQ01000008">
    <property type="protein sequence ID" value="ELZ12685.1"/>
    <property type="molecule type" value="Genomic_DNA"/>
</dbReference>
<protein>
    <submittedName>
        <fullName evidence="5">Putative-iron binding protein</fullName>
    </submittedName>
</protein>
<dbReference type="Gene3D" id="3.40.50.1980">
    <property type="entry name" value="Nitrogenase molybdenum iron protein domain"/>
    <property type="match status" value="2"/>
</dbReference>
<dbReference type="Pfam" id="PF01497">
    <property type="entry name" value="Peripla_BP_2"/>
    <property type="match status" value="1"/>
</dbReference>
<keyword evidence="2" id="KW-0813">Transport</keyword>
<evidence type="ECO:0000256" key="3">
    <source>
        <dbReference type="ARBA" id="ARBA00022729"/>
    </source>
</evidence>
<accession>M0BPA6</accession>
<evidence type="ECO:0000256" key="1">
    <source>
        <dbReference type="ARBA" id="ARBA00004196"/>
    </source>
</evidence>